<gene>
    <name evidence="7" type="ORF">HWN36_03840</name>
</gene>
<dbReference type="Proteomes" id="UP000570823">
    <property type="component" value="Unassembled WGS sequence"/>
</dbReference>
<feature type="transmembrane region" description="Helical" evidence="5">
    <location>
        <begin position="50"/>
        <end position="70"/>
    </location>
</feature>
<name>A0A7K4HMT6_9EURY</name>
<dbReference type="AlphaFoldDB" id="A0A7K4HMT6"/>
<feature type="transmembrane region" description="Helical" evidence="5">
    <location>
        <begin position="173"/>
        <end position="191"/>
    </location>
</feature>
<organism evidence="7 8">
    <name type="scientific">Methanofollis tationis</name>
    <dbReference type="NCBI Taxonomy" id="81417"/>
    <lineage>
        <taxon>Archaea</taxon>
        <taxon>Methanobacteriati</taxon>
        <taxon>Methanobacteriota</taxon>
        <taxon>Stenosarchaea group</taxon>
        <taxon>Methanomicrobia</taxon>
        <taxon>Methanomicrobiales</taxon>
        <taxon>Methanomicrobiaceae</taxon>
        <taxon>Methanofollis</taxon>
    </lineage>
</organism>
<feature type="transmembrane region" description="Helical" evidence="5">
    <location>
        <begin position="437"/>
        <end position="457"/>
    </location>
</feature>
<keyword evidence="4 5" id="KW-0472">Membrane</keyword>
<evidence type="ECO:0000256" key="4">
    <source>
        <dbReference type="ARBA" id="ARBA00023136"/>
    </source>
</evidence>
<feature type="transmembrane region" description="Helical" evidence="5">
    <location>
        <begin position="359"/>
        <end position="384"/>
    </location>
</feature>
<feature type="transmembrane region" description="Helical" evidence="5">
    <location>
        <begin position="139"/>
        <end position="167"/>
    </location>
</feature>
<dbReference type="InterPro" id="IPR011701">
    <property type="entry name" value="MFS"/>
</dbReference>
<evidence type="ECO:0000256" key="1">
    <source>
        <dbReference type="ARBA" id="ARBA00004141"/>
    </source>
</evidence>
<feature type="transmembrane region" description="Helical" evidence="5">
    <location>
        <begin position="299"/>
        <end position="319"/>
    </location>
</feature>
<feature type="transmembrane region" description="Helical" evidence="5">
    <location>
        <begin position="12"/>
        <end position="30"/>
    </location>
</feature>
<dbReference type="Gene3D" id="1.20.1250.20">
    <property type="entry name" value="MFS general substrate transporter like domains"/>
    <property type="match status" value="2"/>
</dbReference>
<dbReference type="EMBL" id="JABXWR010000001">
    <property type="protein sequence ID" value="NVO66462.1"/>
    <property type="molecule type" value="Genomic_DNA"/>
</dbReference>
<sequence>MKSPFNVTDPRYHLCALVVLSAVVVTVMFTEAMLTPALPLIQEEFGISGVWTSLILTAVLLVGAIITPVIGKCGDIFGKKRMMLICIAIYAAGVVASGWATDIGSLLLFRALQGTGLGMFPLCYALIREQFPPERVPVAVGTIAAMFGAGTLLGIFVGSWIVGLYGWRMTFHLVAPAVFILLALTAIVIIPSPPRAGAPIDRAGMAAFTLTLLSFVLALTMGGTAGWSSPGILLLLLMTAVFGALFVRVEAVAEEPMLDLSMVQKLPVLIALVIGLIVVMATFMLIQTLPYLIESPTGLGLPALAVGLILMPGSVADMISGPATGAMIGRWGVRPAMVLGSALLLVGALLYLFASPSVAVLVIAGVLFNAGMSVTLTGNTIIVIRAADAADTGAWTAVYHTSQNIGGMTGPVIAGAFLTSFAVNVPGWTAAMPSTEAFHLVFAAISVLSLATLLLSLRVRDSEI</sequence>
<feature type="transmembrane region" description="Helical" evidence="5">
    <location>
        <begin position="405"/>
        <end position="425"/>
    </location>
</feature>
<keyword evidence="3 5" id="KW-1133">Transmembrane helix</keyword>
<feature type="transmembrane region" description="Helical" evidence="5">
    <location>
        <begin position="107"/>
        <end position="127"/>
    </location>
</feature>
<dbReference type="GO" id="GO:0005886">
    <property type="term" value="C:plasma membrane"/>
    <property type="evidence" value="ECO:0007669"/>
    <property type="project" value="TreeGrafter"/>
</dbReference>
<dbReference type="PANTHER" id="PTHR23501:SF192">
    <property type="entry name" value="TRANSPORTER"/>
    <property type="match status" value="1"/>
</dbReference>
<evidence type="ECO:0000313" key="8">
    <source>
        <dbReference type="Proteomes" id="UP000570823"/>
    </source>
</evidence>
<dbReference type="CDD" id="cd17504">
    <property type="entry name" value="MFS_MMR_MDR_like"/>
    <property type="match status" value="1"/>
</dbReference>
<feature type="transmembrane region" description="Helical" evidence="5">
    <location>
        <begin position="227"/>
        <end position="247"/>
    </location>
</feature>
<feature type="domain" description="Major facilitator superfamily (MFS) profile" evidence="6">
    <location>
        <begin position="16"/>
        <end position="461"/>
    </location>
</feature>
<protein>
    <submittedName>
        <fullName evidence="7">MFS transporter</fullName>
    </submittedName>
</protein>
<dbReference type="RefSeq" id="WP_176788157.1">
    <property type="nucleotide sequence ID" value="NZ_JABXWR010000001.1"/>
</dbReference>
<comment type="subcellular location">
    <subcellularLocation>
        <location evidence="1">Membrane</location>
        <topology evidence="1">Multi-pass membrane protein</topology>
    </subcellularLocation>
</comment>
<evidence type="ECO:0000313" key="7">
    <source>
        <dbReference type="EMBL" id="NVO66462.1"/>
    </source>
</evidence>
<accession>A0A7K4HMT6</accession>
<reference evidence="7 8" key="1">
    <citation type="submission" date="2020-06" db="EMBL/GenBank/DDBJ databases">
        <title>Methanofollis fontis sp. nov., a methanogen isolated from marine sediments near a cold seep at Four-Way Closure Ridge offshore southwestern Taiwan.</title>
        <authorList>
            <person name="Chen S.-C."/>
            <person name="Teng N.-H."/>
            <person name="Lin Y.-S."/>
            <person name="Lai M.-C."/>
            <person name="Chen H.-H."/>
            <person name="Wang C.-C."/>
        </authorList>
    </citation>
    <scope>NUCLEOTIDE SEQUENCE [LARGE SCALE GENOMIC DNA]</scope>
    <source>
        <strain evidence="7 8">DSM 2702</strain>
    </source>
</reference>
<feature type="transmembrane region" description="Helical" evidence="5">
    <location>
        <begin position="82"/>
        <end position="101"/>
    </location>
</feature>
<dbReference type="Pfam" id="PF07690">
    <property type="entry name" value="MFS_1"/>
    <property type="match status" value="1"/>
</dbReference>
<evidence type="ECO:0000256" key="5">
    <source>
        <dbReference type="SAM" id="Phobius"/>
    </source>
</evidence>
<proteinExistence type="predicted"/>
<keyword evidence="8" id="KW-1185">Reference proteome</keyword>
<evidence type="ECO:0000256" key="3">
    <source>
        <dbReference type="ARBA" id="ARBA00022989"/>
    </source>
</evidence>
<feature type="transmembrane region" description="Helical" evidence="5">
    <location>
        <begin position="203"/>
        <end position="221"/>
    </location>
</feature>
<feature type="transmembrane region" description="Helical" evidence="5">
    <location>
        <begin position="331"/>
        <end position="353"/>
    </location>
</feature>
<dbReference type="PROSITE" id="PS50850">
    <property type="entry name" value="MFS"/>
    <property type="match status" value="1"/>
</dbReference>
<dbReference type="PANTHER" id="PTHR23501">
    <property type="entry name" value="MAJOR FACILITATOR SUPERFAMILY"/>
    <property type="match status" value="1"/>
</dbReference>
<dbReference type="SUPFAM" id="SSF103473">
    <property type="entry name" value="MFS general substrate transporter"/>
    <property type="match status" value="1"/>
</dbReference>
<dbReference type="InterPro" id="IPR036259">
    <property type="entry name" value="MFS_trans_sf"/>
</dbReference>
<dbReference type="OrthoDB" id="117970at2157"/>
<feature type="transmembrane region" description="Helical" evidence="5">
    <location>
        <begin position="268"/>
        <end position="293"/>
    </location>
</feature>
<evidence type="ECO:0000256" key="2">
    <source>
        <dbReference type="ARBA" id="ARBA00022692"/>
    </source>
</evidence>
<comment type="caution">
    <text evidence="7">The sequence shown here is derived from an EMBL/GenBank/DDBJ whole genome shotgun (WGS) entry which is preliminary data.</text>
</comment>
<dbReference type="GO" id="GO:0022857">
    <property type="term" value="F:transmembrane transporter activity"/>
    <property type="evidence" value="ECO:0007669"/>
    <property type="project" value="InterPro"/>
</dbReference>
<keyword evidence="2 5" id="KW-0812">Transmembrane</keyword>
<evidence type="ECO:0000259" key="6">
    <source>
        <dbReference type="PROSITE" id="PS50850"/>
    </source>
</evidence>
<dbReference type="InterPro" id="IPR020846">
    <property type="entry name" value="MFS_dom"/>
</dbReference>